<evidence type="ECO:0000313" key="1">
    <source>
        <dbReference type="EMBL" id="RJS47991.1"/>
    </source>
</evidence>
<gene>
    <name evidence="1" type="ORF">D4739_15190</name>
</gene>
<reference evidence="2" key="1">
    <citation type="submission" date="2018-09" db="EMBL/GenBank/DDBJ databases">
        <authorList>
            <person name="Zhu H."/>
        </authorList>
    </citation>
    <scope>NUCLEOTIDE SEQUENCE [LARGE SCALE GENOMIC DNA]</scope>
    <source>
        <strain evidence="2">K1W22B-1</strain>
    </source>
</reference>
<protein>
    <submittedName>
        <fullName evidence="1">DNA-binding protein</fullName>
    </submittedName>
</protein>
<keyword evidence="1" id="KW-0238">DNA-binding</keyword>
<dbReference type="Proteomes" id="UP000276542">
    <property type="component" value="Unassembled WGS sequence"/>
</dbReference>
<dbReference type="RefSeq" id="WP_120061945.1">
    <property type="nucleotide sequence ID" value="NZ_QYRP01000002.1"/>
</dbReference>
<dbReference type="EMBL" id="QYRP01000002">
    <property type="protein sequence ID" value="RJS47991.1"/>
    <property type="molecule type" value="Genomic_DNA"/>
</dbReference>
<organism evidence="1 2">
    <name type="scientific">Nocardioides cavernaquae</name>
    <dbReference type="NCBI Taxonomy" id="2321396"/>
    <lineage>
        <taxon>Bacteria</taxon>
        <taxon>Bacillati</taxon>
        <taxon>Actinomycetota</taxon>
        <taxon>Actinomycetes</taxon>
        <taxon>Propionibacteriales</taxon>
        <taxon>Nocardioidaceae</taxon>
        <taxon>Nocardioides</taxon>
    </lineage>
</organism>
<dbReference type="AlphaFoldDB" id="A0A3A5HCZ0"/>
<evidence type="ECO:0000313" key="2">
    <source>
        <dbReference type="Proteomes" id="UP000276542"/>
    </source>
</evidence>
<sequence length="64" mass="7502">MTRPRRYERLNDAAERLCINPKTLRRRISDGTIVGYRIGRLIMVDPEEVDQKLVRVIPSGYMGR</sequence>
<dbReference type="OrthoDB" id="4870800at2"/>
<dbReference type="GO" id="GO:0003677">
    <property type="term" value="F:DNA binding"/>
    <property type="evidence" value="ECO:0007669"/>
    <property type="project" value="UniProtKB-KW"/>
</dbReference>
<comment type="caution">
    <text evidence="1">The sequence shown here is derived from an EMBL/GenBank/DDBJ whole genome shotgun (WGS) entry which is preliminary data.</text>
</comment>
<name>A0A3A5HCZ0_9ACTN</name>
<proteinExistence type="predicted"/>
<keyword evidence="2" id="KW-1185">Reference proteome</keyword>
<accession>A0A3A5HCZ0</accession>